<dbReference type="SMART" id="SM00324">
    <property type="entry name" value="RhoGAP"/>
    <property type="match status" value="1"/>
</dbReference>
<dbReference type="PROSITE" id="PS50238">
    <property type="entry name" value="RHOGAP"/>
    <property type="match status" value="1"/>
</dbReference>
<proteinExistence type="predicted"/>
<feature type="compositionally biased region" description="Polar residues" evidence="2">
    <location>
        <begin position="43"/>
        <end position="67"/>
    </location>
</feature>
<gene>
    <name evidence="4" type="ORF">SISSUDRAFT_501897</name>
</gene>
<dbReference type="CDD" id="cd00159">
    <property type="entry name" value="RhoGAP"/>
    <property type="match status" value="1"/>
</dbReference>
<dbReference type="GO" id="GO:0060237">
    <property type="term" value="P:regulation of fungal-type cell wall organization"/>
    <property type="evidence" value="ECO:0007669"/>
    <property type="project" value="TreeGrafter"/>
</dbReference>
<dbReference type="GO" id="GO:0005938">
    <property type="term" value="C:cell cortex"/>
    <property type="evidence" value="ECO:0007669"/>
    <property type="project" value="TreeGrafter"/>
</dbReference>
<keyword evidence="1" id="KW-0343">GTPase activation</keyword>
<dbReference type="InterPro" id="IPR000198">
    <property type="entry name" value="RhoGAP_dom"/>
</dbReference>
<reference evidence="4 5" key="1">
    <citation type="journal article" date="2016" name="Mol. Biol. Evol.">
        <title>Comparative Genomics of Early-Diverging Mushroom-Forming Fungi Provides Insights into the Origins of Lignocellulose Decay Capabilities.</title>
        <authorList>
            <person name="Nagy L.G."/>
            <person name="Riley R."/>
            <person name="Tritt A."/>
            <person name="Adam C."/>
            <person name="Daum C."/>
            <person name="Floudas D."/>
            <person name="Sun H."/>
            <person name="Yadav J.S."/>
            <person name="Pangilinan J."/>
            <person name="Larsson K.H."/>
            <person name="Matsuura K."/>
            <person name="Barry K."/>
            <person name="Labutti K."/>
            <person name="Kuo R."/>
            <person name="Ohm R.A."/>
            <person name="Bhattacharya S.S."/>
            <person name="Shirouzu T."/>
            <person name="Yoshinaga Y."/>
            <person name="Martin F.M."/>
            <person name="Grigoriev I.V."/>
            <person name="Hibbett D.S."/>
        </authorList>
    </citation>
    <scope>NUCLEOTIDE SEQUENCE [LARGE SCALE GENOMIC DNA]</scope>
    <source>
        <strain evidence="4 5">HHB10207 ss-3</strain>
    </source>
</reference>
<accession>A0A166IKA3</accession>
<dbReference type="GO" id="GO:0005096">
    <property type="term" value="F:GTPase activator activity"/>
    <property type="evidence" value="ECO:0007669"/>
    <property type="project" value="UniProtKB-KW"/>
</dbReference>
<evidence type="ECO:0000259" key="3">
    <source>
        <dbReference type="PROSITE" id="PS50238"/>
    </source>
</evidence>
<organism evidence="4 5">
    <name type="scientific">Sistotremastrum suecicum HHB10207 ss-3</name>
    <dbReference type="NCBI Taxonomy" id="1314776"/>
    <lineage>
        <taxon>Eukaryota</taxon>
        <taxon>Fungi</taxon>
        <taxon>Dikarya</taxon>
        <taxon>Basidiomycota</taxon>
        <taxon>Agaricomycotina</taxon>
        <taxon>Agaricomycetes</taxon>
        <taxon>Sistotremastrales</taxon>
        <taxon>Sistotremastraceae</taxon>
        <taxon>Sistotremastrum</taxon>
    </lineage>
</organism>
<dbReference type="SUPFAM" id="SSF48350">
    <property type="entry name" value="GTPase activation domain, GAP"/>
    <property type="match status" value="1"/>
</dbReference>
<dbReference type="InterPro" id="IPR008936">
    <property type="entry name" value="Rho_GTPase_activation_prot"/>
</dbReference>
<dbReference type="PANTHER" id="PTHR15228">
    <property type="entry name" value="SPERMATHECAL PHYSIOLOGY VARIANT"/>
    <property type="match status" value="1"/>
</dbReference>
<dbReference type="Gene3D" id="1.10.555.10">
    <property type="entry name" value="Rho GTPase activation protein"/>
    <property type="match status" value="1"/>
</dbReference>
<sequence>MSPTQLPIARARAPRPSVDASRTRPPIEQLKSILRAHSPGDVASSSQTPMANTSPKAQLGYSPSQIKRLSDPGPIPIPNRLERPKRRFASVPSTVEELPEGLSNILAQLHEISKMVPGGAATIDDNVDMNRMIEIHNQSAVITSERGKAGSVFGVSLPQSLSCASCAVVLGGQKLYLPLVIFTTIEELYATGLDDPRLFQVPSNPGRLSALVRTFDSAPDYGDNYSFDGEATSNVCGLFFVFLQSLPSPVLDGCLFDALANFCVAPSLPSTSKAGISPILRVKIAQMLIRLLPPANFNLIVYVVAFLSHIPQSPKNSLDHKTVAKLFGQTLIAKRSSPSTTREKCTPDDILLWLLEHWDALSDGLFVAESDPGVGLGRQVGRKPGFDTEHDTDAQAFARKIRKDDQDSKRNQTGSILRKESKGKGKAIQAWEEAPRAVESQHCPRMNRDESAAQDMLSRYTFPVPQESENLPNIDQSRVFEKKVQEQDEQIKIQADRIEELSAALRYASRRLSTLEDAKDSQSPPVAPAEPEVAQTKPDVVQTKPLAIKPKTGVPNKGEESASIEAQLDKALTILRSVQKSITGDTGNAVQVPMSLTN</sequence>
<keyword evidence="5" id="KW-1185">Reference proteome</keyword>
<dbReference type="PANTHER" id="PTHR15228:SF25">
    <property type="entry name" value="F-BAR DOMAIN-CONTAINING PROTEIN"/>
    <property type="match status" value="1"/>
</dbReference>
<dbReference type="AlphaFoldDB" id="A0A166IKA3"/>
<name>A0A166IKA3_9AGAM</name>
<dbReference type="STRING" id="1314776.A0A166IKA3"/>
<evidence type="ECO:0000313" key="5">
    <source>
        <dbReference type="Proteomes" id="UP000076798"/>
    </source>
</evidence>
<feature type="region of interest" description="Disordered" evidence="2">
    <location>
        <begin position="398"/>
        <end position="427"/>
    </location>
</feature>
<dbReference type="InterPro" id="IPR051025">
    <property type="entry name" value="RhoGAP"/>
</dbReference>
<dbReference type="GO" id="GO:0007165">
    <property type="term" value="P:signal transduction"/>
    <property type="evidence" value="ECO:0007669"/>
    <property type="project" value="InterPro"/>
</dbReference>
<evidence type="ECO:0000313" key="4">
    <source>
        <dbReference type="EMBL" id="KZT43830.1"/>
    </source>
</evidence>
<evidence type="ECO:0000256" key="1">
    <source>
        <dbReference type="ARBA" id="ARBA00022468"/>
    </source>
</evidence>
<evidence type="ECO:0000256" key="2">
    <source>
        <dbReference type="SAM" id="MobiDB-lite"/>
    </source>
</evidence>
<feature type="region of interest" description="Disordered" evidence="2">
    <location>
        <begin position="515"/>
        <end position="562"/>
    </location>
</feature>
<protein>
    <submittedName>
        <fullName evidence="4">Rho GTPase activation protein</fullName>
    </submittedName>
</protein>
<dbReference type="EMBL" id="KV428006">
    <property type="protein sequence ID" value="KZT43830.1"/>
    <property type="molecule type" value="Genomic_DNA"/>
</dbReference>
<feature type="region of interest" description="Disordered" evidence="2">
    <location>
        <begin position="1"/>
        <end position="81"/>
    </location>
</feature>
<dbReference type="Pfam" id="PF00620">
    <property type="entry name" value="RhoGAP"/>
    <property type="match status" value="1"/>
</dbReference>
<dbReference type="Proteomes" id="UP000076798">
    <property type="component" value="Unassembled WGS sequence"/>
</dbReference>
<feature type="domain" description="Rho-GAP" evidence="3">
    <location>
        <begin position="155"/>
        <end position="362"/>
    </location>
</feature>
<dbReference type="OrthoDB" id="79452at2759"/>